<gene>
    <name evidence="4" type="ordered locus">PSMK_16310</name>
</gene>
<proteinExistence type="predicted"/>
<accession>I0IEV2</accession>
<dbReference type="Gene3D" id="3.40.1650.10">
    <property type="entry name" value="RbsD-like domain"/>
    <property type="match status" value="1"/>
</dbReference>
<evidence type="ECO:0000313" key="4">
    <source>
        <dbReference type="EMBL" id="BAM03790.1"/>
    </source>
</evidence>
<evidence type="ECO:0000256" key="3">
    <source>
        <dbReference type="ARBA" id="ARBA00036324"/>
    </source>
</evidence>
<dbReference type="HOGENOM" id="CLU_120075_0_0_0"/>
<dbReference type="PANTHER" id="PTHR31690">
    <property type="entry name" value="FUCOSE MUTAROTASE"/>
    <property type="match status" value="1"/>
</dbReference>
<dbReference type="STRING" id="1142394.PSMK_16310"/>
<dbReference type="InterPro" id="IPR007721">
    <property type="entry name" value="RbsD_FucU"/>
</dbReference>
<evidence type="ECO:0000256" key="2">
    <source>
        <dbReference type="ARBA" id="ARBA00023235"/>
    </source>
</evidence>
<dbReference type="Proteomes" id="UP000007881">
    <property type="component" value="Chromosome"/>
</dbReference>
<dbReference type="PANTHER" id="PTHR31690:SF4">
    <property type="entry name" value="FUCOSE MUTAROTASE"/>
    <property type="match status" value="1"/>
</dbReference>
<comment type="catalytic activity">
    <reaction evidence="1">
        <text>beta-D-ribopyranose = beta-D-ribofuranose</text>
        <dbReference type="Rhea" id="RHEA:25432"/>
        <dbReference type="ChEBI" id="CHEBI:27476"/>
        <dbReference type="ChEBI" id="CHEBI:47002"/>
        <dbReference type="EC" id="5.4.99.62"/>
    </reaction>
</comment>
<dbReference type="SUPFAM" id="SSF102546">
    <property type="entry name" value="RbsD-like"/>
    <property type="match status" value="1"/>
</dbReference>
<dbReference type="GO" id="GO:0042806">
    <property type="term" value="F:fucose binding"/>
    <property type="evidence" value="ECO:0007669"/>
    <property type="project" value="TreeGrafter"/>
</dbReference>
<dbReference type="KEGG" id="phm:PSMK_16310"/>
<dbReference type="OrthoDB" id="9805009at2"/>
<dbReference type="GO" id="GO:0036373">
    <property type="term" value="F:L-fucose mutarotase activity"/>
    <property type="evidence" value="ECO:0007669"/>
    <property type="project" value="UniProtKB-EC"/>
</dbReference>
<dbReference type="eggNOG" id="COG4154">
    <property type="taxonomic scope" value="Bacteria"/>
</dbReference>
<dbReference type="EMBL" id="AP012338">
    <property type="protein sequence ID" value="BAM03790.1"/>
    <property type="molecule type" value="Genomic_DNA"/>
</dbReference>
<dbReference type="GO" id="GO:0062193">
    <property type="term" value="F:D-ribose pyranase activity"/>
    <property type="evidence" value="ECO:0007669"/>
    <property type="project" value="UniProtKB-EC"/>
</dbReference>
<dbReference type="Pfam" id="PF05025">
    <property type="entry name" value="RbsD_FucU"/>
    <property type="match status" value="1"/>
</dbReference>
<name>I0IEV2_PHYMF</name>
<organism evidence="4 5">
    <name type="scientific">Phycisphaera mikurensis (strain NBRC 102666 / KCTC 22515 / FYK2301M01)</name>
    <dbReference type="NCBI Taxonomy" id="1142394"/>
    <lineage>
        <taxon>Bacteria</taxon>
        <taxon>Pseudomonadati</taxon>
        <taxon>Planctomycetota</taxon>
        <taxon>Phycisphaerae</taxon>
        <taxon>Phycisphaerales</taxon>
        <taxon>Phycisphaeraceae</taxon>
        <taxon>Phycisphaera</taxon>
    </lineage>
</organism>
<dbReference type="GO" id="GO:0006004">
    <property type="term" value="P:fucose metabolic process"/>
    <property type="evidence" value="ECO:0007669"/>
    <property type="project" value="TreeGrafter"/>
</dbReference>
<reference evidence="4 5" key="1">
    <citation type="submission" date="2012-02" db="EMBL/GenBank/DDBJ databases">
        <title>Complete genome sequence of Phycisphaera mikurensis NBRC 102666.</title>
        <authorList>
            <person name="Ankai A."/>
            <person name="Hosoyama A."/>
            <person name="Terui Y."/>
            <person name="Sekine M."/>
            <person name="Fukai R."/>
            <person name="Kato Y."/>
            <person name="Nakamura S."/>
            <person name="Yamada-Narita S."/>
            <person name="Kawakoshi A."/>
            <person name="Fukunaga Y."/>
            <person name="Yamazaki S."/>
            <person name="Fujita N."/>
        </authorList>
    </citation>
    <scope>NUCLEOTIDE SEQUENCE [LARGE SCALE GENOMIC DNA]</scope>
    <source>
        <strain evidence="5">NBRC 102666 / KCTC 22515 / FYK2301M01</strain>
    </source>
</reference>
<keyword evidence="5" id="KW-1185">Reference proteome</keyword>
<dbReference type="InterPro" id="IPR050443">
    <property type="entry name" value="RbsD/FucU_mutarotase"/>
</dbReference>
<sequence>MLKTSLTHPEILGVLGRAGHLARVLITDGNYPHSTRRNPAASTVWANFRPGLLGGATALELVCDAVPVEAVAVMEPEREGAYAMTGDPPVWAHYRRVLAERAGFTGGFDALQKPAFNREAMSEDLCLVIATGEQALFANILLTIGVVQPAPGAA</sequence>
<dbReference type="RefSeq" id="WP_014437008.1">
    <property type="nucleotide sequence ID" value="NC_017080.1"/>
</dbReference>
<comment type="catalytic activity">
    <reaction evidence="3">
        <text>alpha-L-fucose = beta-L-fucose</text>
        <dbReference type="Rhea" id="RHEA:25580"/>
        <dbReference type="ChEBI" id="CHEBI:42548"/>
        <dbReference type="ChEBI" id="CHEBI:42589"/>
        <dbReference type="EC" id="5.1.3.29"/>
    </reaction>
</comment>
<keyword evidence="2" id="KW-0413">Isomerase</keyword>
<dbReference type="InterPro" id="IPR023750">
    <property type="entry name" value="RbsD-like_sf"/>
</dbReference>
<evidence type="ECO:0000256" key="1">
    <source>
        <dbReference type="ARBA" id="ARBA00000223"/>
    </source>
</evidence>
<dbReference type="AlphaFoldDB" id="I0IEV2"/>
<evidence type="ECO:0000313" key="5">
    <source>
        <dbReference type="Proteomes" id="UP000007881"/>
    </source>
</evidence>
<protein>
    <submittedName>
        <fullName evidence="4">Uncharacterized protein</fullName>
    </submittedName>
</protein>